<evidence type="ECO:0000256" key="2">
    <source>
        <dbReference type="ARBA" id="ARBA00023125"/>
    </source>
</evidence>
<evidence type="ECO:0000313" key="7">
    <source>
        <dbReference type="EMBL" id="SHN22393.1"/>
    </source>
</evidence>
<protein>
    <submittedName>
        <fullName evidence="7">Two-component system, response regulator YesN</fullName>
    </submittedName>
</protein>
<dbReference type="Pfam" id="PF00072">
    <property type="entry name" value="Response_reg"/>
    <property type="match status" value="1"/>
</dbReference>
<dbReference type="Gene3D" id="3.40.50.2300">
    <property type="match status" value="1"/>
</dbReference>
<dbReference type="PROSITE" id="PS50110">
    <property type="entry name" value="RESPONSE_REGULATORY"/>
    <property type="match status" value="1"/>
</dbReference>
<dbReference type="InterPro" id="IPR018060">
    <property type="entry name" value="HTH_AraC"/>
</dbReference>
<dbReference type="InterPro" id="IPR009057">
    <property type="entry name" value="Homeodomain-like_sf"/>
</dbReference>
<evidence type="ECO:0000313" key="8">
    <source>
        <dbReference type="Proteomes" id="UP000184184"/>
    </source>
</evidence>
<dbReference type="Pfam" id="PF12833">
    <property type="entry name" value="HTH_18"/>
    <property type="match status" value="1"/>
</dbReference>
<dbReference type="PROSITE" id="PS01124">
    <property type="entry name" value="HTH_ARAC_FAMILY_2"/>
    <property type="match status" value="1"/>
</dbReference>
<dbReference type="Proteomes" id="UP000184184">
    <property type="component" value="Unassembled WGS sequence"/>
</dbReference>
<evidence type="ECO:0000256" key="4">
    <source>
        <dbReference type="PROSITE-ProRule" id="PRU00169"/>
    </source>
</evidence>
<dbReference type="Gene3D" id="1.10.10.60">
    <property type="entry name" value="Homeodomain-like"/>
    <property type="match status" value="2"/>
</dbReference>
<keyword evidence="8" id="KW-1185">Reference proteome</keyword>
<feature type="domain" description="HTH araC/xylS-type" evidence="5">
    <location>
        <begin position="439"/>
        <end position="537"/>
    </location>
</feature>
<dbReference type="CDD" id="cd17536">
    <property type="entry name" value="REC_YesN-like"/>
    <property type="match status" value="1"/>
</dbReference>
<evidence type="ECO:0000256" key="1">
    <source>
        <dbReference type="ARBA" id="ARBA00023015"/>
    </source>
</evidence>
<dbReference type="SUPFAM" id="SSF46689">
    <property type="entry name" value="Homeodomain-like"/>
    <property type="match status" value="2"/>
</dbReference>
<accession>A0A1M7PXP4</accession>
<dbReference type="InterPro" id="IPR011006">
    <property type="entry name" value="CheY-like_superfamily"/>
</dbReference>
<sequence>MYRVVLVDDDKLVTKFMEKMIPWEETGFEVIASFQDSLQAYDYLTKHHCDVLITDIGMPNMNGIEMMQKLKENKQGMQTNFSVVLSCHDEFYYAQQALKLEAYDYILKESMEEEQIIELLHKLKKTMDETDRTKSQQIKISKFLQKNNMSLKTKFIETILQETYMYNESWWKEQEELLGMDFSTQRYTVVLSFVDNYYLTINRYQSDTLLQFSINNIVEEVLKQYHPDIQIFYLQRKFIILFPIEGNNQSSLSKTTEQVLKEVHQKLNNYLKVSITTVIAENNQNRQDLVTVIKHLLNQEEQRFYYQSASIQRYQLIHYSQASIFEEYGRVVDSLKTHILNKEPQQITNYLKKEMERIQSQKYPPKMVKDWAMKLILDIKLNLHALVHFDDRMFQSLTSRDIQEVENMEELEATISQICQQFIEHVHTIEAVPKNEDVMKAQRYVRTHLHEKITLKDTADFLHLNPSYFSRVFKKETGESFIEYVTKLKMEKAKELLDTTTVTVEQLSADLGFDNKSYFLKTFKKYTSMSPKDYKFKRNISQS</sequence>
<dbReference type="InterPro" id="IPR018062">
    <property type="entry name" value="HTH_AraC-typ_CS"/>
</dbReference>
<keyword evidence="4" id="KW-0597">Phosphoprotein</keyword>
<dbReference type="AlphaFoldDB" id="A0A1M7PXP4"/>
<dbReference type="SUPFAM" id="SSF52172">
    <property type="entry name" value="CheY-like"/>
    <property type="match status" value="1"/>
</dbReference>
<reference evidence="7 8" key="1">
    <citation type="submission" date="2016-11" db="EMBL/GenBank/DDBJ databases">
        <authorList>
            <person name="Jaros S."/>
            <person name="Januszkiewicz K."/>
            <person name="Wedrychowicz H."/>
        </authorList>
    </citation>
    <scope>NUCLEOTIDE SEQUENCE [LARGE SCALE GENOMIC DNA]</scope>
    <source>
        <strain evidence="7 8">CGMCC 1.10681</strain>
    </source>
</reference>
<dbReference type="InterPro" id="IPR001789">
    <property type="entry name" value="Sig_transdc_resp-reg_receiver"/>
</dbReference>
<dbReference type="GO" id="GO:0000160">
    <property type="term" value="P:phosphorelay signal transduction system"/>
    <property type="evidence" value="ECO:0007669"/>
    <property type="project" value="InterPro"/>
</dbReference>
<keyword evidence="3" id="KW-0804">Transcription</keyword>
<keyword evidence="2" id="KW-0238">DNA-binding</keyword>
<dbReference type="RefSeq" id="WP_073202232.1">
    <property type="nucleotide sequence ID" value="NZ_FRCZ01000005.1"/>
</dbReference>
<name>A0A1M7PXP4_9BACI</name>
<dbReference type="GO" id="GO:0003700">
    <property type="term" value="F:DNA-binding transcription factor activity"/>
    <property type="evidence" value="ECO:0007669"/>
    <property type="project" value="InterPro"/>
</dbReference>
<dbReference type="STRING" id="1027249.SAMN05216179_2556"/>
<dbReference type="PANTHER" id="PTHR43280">
    <property type="entry name" value="ARAC-FAMILY TRANSCRIPTIONAL REGULATOR"/>
    <property type="match status" value="1"/>
</dbReference>
<feature type="modified residue" description="4-aspartylphosphate" evidence="4">
    <location>
        <position position="55"/>
    </location>
</feature>
<evidence type="ECO:0000259" key="6">
    <source>
        <dbReference type="PROSITE" id="PS50110"/>
    </source>
</evidence>
<proteinExistence type="predicted"/>
<dbReference type="SMART" id="SM00342">
    <property type="entry name" value="HTH_ARAC"/>
    <property type="match status" value="1"/>
</dbReference>
<dbReference type="PANTHER" id="PTHR43280:SF28">
    <property type="entry name" value="HTH-TYPE TRANSCRIPTIONAL ACTIVATOR RHAS"/>
    <property type="match status" value="1"/>
</dbReference>
<dbReference type="GO" id="GO:0043565">
    <property type="term" value="F:sequence-specific DNA binding"/>
    <property type="evidence" value="ECO:0007669"/>
    <property type="project" value="InterPro"/>
</dbReference>
<evidence type="ECO:0000259" key="5">
    <source>
        <dbReference type="PROSITE" id="PS01124"/>
    </source>
</evidence>
<feature type="domain" description="Response regulatory" evidence="6">
    <location>
        <begin position="3"/>
        <end position="123"/>
    </location>
</feature>
<keyword evidence="1" id="KW-0805">Transcription regulation</keyword>
<dbReference type="OrthoDB" id="342399at2"/>
<dbReference type="EMBL" id="FRCZ01000005">
    <property type="protein sequence ID" value="SHN22393.1"/>
    <property type="molecule type" value="Genomic_DNA"/>
</dbReference>
<dbReference type="SMART" id="SM00448">
    <property type="entry name" value="REC"/>
    <property type="match status" value="1"/>
</dbReference>
<dbReference type="PROSITE" id="PS00041">
    <property type="entry name" value="HTH_ARAC_FAMILY_1"/>
    <property type="match status" value="1"/>
</dbReference>
<organism evidence="7 8">
    <name type="scientific">Gracilibacillus kekensis</name>
    <dbReference type="NCBI Taxonomy" id="1027249"/>
    <lineage>
        <taxon>Bacteria</taxon>
        <taxon>Bacillati</taxon>
        <taxon>Bacillota</taxon>
        <taxon>Bacilli</taxon>
        <taxon>Bacillales</taxon>
        <taxon>Bacillaceae</taxon>
        <taxon>Gracilibacillus</taxon>
    </lineage>
</organism>
<evidence type="ECO:0000256" key="3">
    <source>
        <dbReference type="ARBA" id="ARBA00023163"/>
    </source>
</evidence>
<gene>
    <name evidence="7" type="ORF">SAMN05216179_2556</name>
</gene>